<sequence>MSPATLAIPPLQGYRDWNQWADLMRLYLKSRNWEDHIDEYYLGGTPRNAEVKVILYSNCSPGIQRLLDISDEVSAAELWDQFGCICCQTPASWLTEYQDYINIKYEGDAKSFVEDFKVAVARCQSQGVRISDEMAVCHFFQVVKGECPEFVEKWTGTSAILSLRDTFCRFLRYDDEVFIESRPEGGDEGQSTIVDGDRNSQKVTEDIDVDV</sequence>
<feature type="compositionally biased region" description="Basic and acidic residues" evidence="1">
    <location>
        <begin position="195"/>
        <end position="205"/>
    </location>
</feature>
<evidence type="ECO:0000313" key="3">
    <source>
        <dbReference type="Proteomes" id="UP000799439"/>
    </source>
</evidence>
<comment type="caution">
    <text evidence="2">The sequence shown here is derived from an EMBL/GenBank/DDBJ whole genome shotgun (WGS) entry which is preliminary data.</text>
</comment>
<organism evidence="2 3">
    <name type="scientific">Myriangium duriaei CBS 260.36</name>
    <dbReference type="NCBI Taxonomy" id="1168546"/>
    <lineage>
        <taxon>Eukaryota</taxon>
        <taxon>Fungi</taxon>
        <taxon>Dikarya</taxon>
        <taxon>Ascomycota</taxon>
        <taxon>Pezizomycotina</taxon>
        <taxon>Dothideomycetes</taxon>
        <taxon>Dothideomycetidae</taxon>
        <taxon>Myriangiales</taxon>
        <taxon>Myriangiaceae</taxon>
        <taxon>Myriangium</taxon>
    </lineage>
</organism>
<dbReference type="OrthoDB" id="5732883at2759"/>
<dbReference type="AlphaFoldDB" id="A0A9P4J1F8"/>
<feature type="region of interest" description="Disordered" evidence="1">
    <location>
        <begin position="182"/>
        <end position="211"/>
    </location>
</feature>
<gene>
    <name evidence="2" type="ORF">K461DRAFT_293245</name>
</gene>
<evidence type="ECO:0000313" key="2">
    <source>
        <dbReference type="EMBL" id="KAF2152934.1"/>
    </source>
</evidence>
<proteinExistence type="predicted"/>
<name>A0A9P4J1F8_9PEZI</name>
<dbReference type="Proteomes" id="UP000799439">
    <property type="component" value="Unassembled WGS sequence"/>
</dbReference>
<dbReference type="EMBL" id="ML996085">
    <property type="protein sequence ID" value="KAF2152934.1"/>
    <property type="molecule type" value="Genomic_DNA"/>
</dbReference>
<accession>A0A9P4J1F8</accession>
<evidence type="ECO:0000256" key="1">
    <source>
        <dbReference type="SAM" id="MobiDB-lite"/>
    </source>
</evidence>
<reference evidence="2" key="1">
    <citation type="journal article" date="2020" name="Stud. Mycol.">
        <title>101 Dothideomycetes genomes: a test case for predicting lifestyles and emergence of pathogens.</title>
        <authorList>
            <person name="Haridas S."/>
            <person name="Albert R."/>
            <person name="Binder M."/>
            <person name="Bloem J."/>
            <person name="Labutti K."/>
            <person name="Salamov A."/>
            <person name="Andreopoulos B."/>
            <person name="Baker S."/>
            <person name="Barry K."/>
            <person name="Bills G."/>
            <person name="Bluhm B."/>
            <person name="Cannon C."/>
            <person name="Castanera R."/>
            <person name="Culley D."/>
            <person name="Daum C."/>
            <person name="Ezra D."/>
            <person name="Gonzalez J."/>
            <person name="Henrissat B."/>
            <person name="Kuo A."/>
            <person name="Liang C."/>
            <person name="Lipzen A."/>
            <person name="Lutzoni F."/>
            <person name="Magnuson J."/>
            <person name="Mondo S."/>
            <person name="Nolan M."/>
            <person name="Ohm R."/>
            <person name="Pangilinan J."/>
            <person name="Park H.-J."/>
            <person name="Ramirez L."/>
            <person name="Alfaro M."/>
            <person name="Sun H."/>
            <person name="Tritt A."/>
            <person name="Yoshinaga Y."/>
            <person name="Zwiers L.-H."/>
            <person name="Turgeon B."/>
            <person name="Goodwin S."/>
            <person name="Spatafora J."/>
            <person name="Crous P."/>
            <person name="Grigoriev I."/>
        </authorList>
    </citation>
    <scope>NUCLEOTIDE SEQUENCE</scope>
    <source>
        <strain evidence="2">CBS 260.36</strain>
    </source>
</reference>
<protein>
    <submittedName>
        <fullName evidence="2">Uncharacterized protein</fullName>
    </submittedName>
</protein>
<keyword evidence="3" id="KW-1185">Reference proteome</keyword>